<reference evidence="3 4" key="1">
    <citation type="journal article" date="2020" name="ISME J.">
        <title>Uncovering the hidden diversity of litter-decomposition mechanisms in mushroom-forming fungi.</title>
        <authorList>
            <person name="Floudas D."/>
            <person name="Bentzer J."/>
            <person name="Ahren D."/>
            <person name="Johansson T."/>
            <person name="Persson P."/>
            <person name="Tunlid A."/>
        </authorList>
    </citation>
    <scope>NUCLEOTIDE SEQUENCE [LARGE SCALE GENOMIC DNA]</scope>
    <source>
        <strain evidence="3 4">CBS 406.79</strain>
    </source>
</reference>
<dbReference type="OrthoDB" id="10393768at2759"/>
<dbReference type="Proteomes" id="UP000518752">
    <property type="component" value="Unassembled WGS sequence"/>
</dbReference>
<organism evidence="3 4">
    <name type="scientific">Collybiopsis confluens</name>
    <dbReference type="NCBI Taxonomy" id="2823264"/>
    <lineage>
        <taxon>Eukaryota</taxon>
        <taxon>Fungi</taxon>
        <taxon>Dikarya</taxon>
        <taxon>Basidiomycota</taxon>
        <taxon>Agaricomycotina</taxon>
        <taxon>Agaricomycetes</taxon>
        <taxon>Agaricomycetidae</taxon>
        <taxon>Agaricales</taxon>
        <taxon>Marasmiineae</taxon>
        <taxon>Omphalotaceae</taxon>
        <taxon>Collybiopsis</taxon>
    </lineage>
</organism>
<evidence type="ECO:0000256" key="1">
    <source>
        <dbReference type="SAM" id="MobiDB-lite"/>
    </source>
</evidence>
<comment type="caution">
    <text evidence="3">The sequence shown here is derived from an EMBL/GenBank/DDBJ whole genome shotgun (WGS) entry which is preliminary data.</text>
</comment>
<evidence type="ECO:0000256" key="2">
    <source>
        <dbReference type="SAM" id="SignalP"/>
    </source>
</evidence>
<dbReference type="AlphaFoldDB" id="A0A8H5HIR1"/>
<name>A0A8H5HIR1_9AGAR</name>
<evidence type="ECO:0000313" key="4">
    <source>
        <dbReference type="Proteomes" id="UP000518752"/>
    </source>
</evidence>
<feature type="signal peptide" evidence="2">
    <location>
        <begin position="1"/>
        <end position="20"/>
    </location>
</feature>
<sequence length="67" mass="7570">MLVHYYITFLFAFVLSASMAIPVAYDAAVVPREPLAEEKRQKTPPPGWKRQKGTPPSWKRQKGVARG</sequence>
<keyword evidence="4" id="KW-1185">Reference proteome</keyword>
<dbReference type="EMBL" id="JAACJN010000045">
    <property type="protein sequence ID" value="KAF5384040.1"/>
    <property type="molecule type" value="Genomic_DNA"/>
</dbReference>
<proteinExistence type="predicted"/>
<protein>
    <submittedName>
        <fullName evidence="3">Uncharacterized protein</fullName>
    </submittedName>
</protein>
<feature type="chain" id="PRO_5034362195" evidence="2">
    <location>
        <begin position="21"/>
        <end position="67"/>
    </location>
</feature>
<accession>A0A8H5HIR1</accession>
<feature type="region of interest" description="Disordered" evidence="1">
    <location>
        <begin position="35"/>
        <end position="67"/>
    </location>
</feature>
<evidence type="ECO:0000313" key="3">
    <source>
        <dbReference type="EMBL" id="KAF5384040.1"/>
    </source>
</evidence>
<gene>
    <name evidence="3" type="ORF">D9757_006984</name>
</gene>
<keyword evidence="2" id="KW-0732">Signal</keyword>